<feature type="non-terminal residue" evidence="1">
    <location>
        <position position="1"/>
    </location>
</feature>
<organism evidence="1 2">
    <name type="scientific">Elaphomyces granulatus</name>
    <dbReference type="NCBI Taxonomy" id="519963"/>
    <lineage>
        <taxon>Eukaryota</taxon>
        <taxon>Fungi</taxon>
        <taxon>Dikarya</taxon>
        <taxon>Ascomycota</taxon>
        <taxon>Pezizomycotina</taxon>
        <taxon>Eurotiomycetes</taxon>
        <taxon>Eurotiomycetidae</taxon>
        <taxon>Eurotiales</taxon>
        <taxon>Elaphomycetaceae</taxon>
        <taxon>Elaphomyces</taxon>
    </lineage>
</organism>
<comment type="caution">
    <text evidence="1">The sequence shown here is derived from an EMBL/GenBank/DDBJ whole genome shotgun (WGS) entry which is preliminary data.</text>
</comment>
<accession>A0A232M771</accession>
<name>A0A232M771_9EURO</name>
<protein>
    <submittedName>
        <fullName evidence="1">Uncharacterized protein</fullName>
    </submittedName>
</protein>
<feature type="non-terminal residue" evidence="1">
    <location>
        <position position="92"/>
    </location>
</feature>
<evidence type="ECO:0000313" key="1">
    <source>
        <dbReference type="EMBL" id="OXV12134.1"/>
    </source>
</evidence>
<dbReference type="OrthoDB" id="538223at2759"/>
<dbReference type="EMBL" id="NPHW01002112">
    <property type="protein sequence ID" value="OXV12134.1"/>
    <property type="molecule type" value="Genomic_DNA"/>
</dbReference>
<keyword evidence="2" id="KW-1185">Reference proteome</keyword>
<dbReference type="Proteomes" id="UP000243515">
    <property type="component" value="Unassembled WGS sequence"/>
</dbReference>
<proteinExistence type="predicted"/>
<dbReference type="AlphaFoldDB" id="A0A232M771"/>
<evidence type="ECO:0000313" key="2">
    <source>
        <dbReference type="Proteomes" id="UP000243515"/>
    </source>
</evidence>
<sequence length="92" mass="10342">IKSLFFSEDGRYLKTDRGLLSLNSGSPDTCLPQEQSRCVIFINDDEWVTRDGQNILWLPPDYRPTCTNLSNSGMLALGHVSGQVTFIEFMPS</sequence>
<reference evidence="1 2" key="1">
    <citation type="journal article" date="2015" name="Environ. Microbiol.">
        <title>Metagenome sequence of Elaphomyces granulatus from sporocarp tissue reveals Ascomycota ectomycorrhizal fingerprints of genome expansion and a Proteobacteria-rich microbiome.</title>
        <authorList>
            <person name="Quandt C.A."/>
            <person name="Kohler A."/>
            <person name="Hesse C.N."/>
            <person name="Sharpton T.J."/>
            <person name="Martin F."/>
            <person name="Spatafora J.W."/>
        </authorList>
    </citation>
    <scope>NUCLEOTIDE SEQUENCE [LARGE SCALE GENOMIC DNA]</scope>
    <source>
        <strain evidence="1 2">OSC145934</strain>
    </source>
</reference>
<gene>
    <name evidence="1" type="ORF">Egran_00104</name>
</gene>